<organism evidence="1 2">
    <name type="scientific">Ligilactobacillus salivarius GJ-24</name>
    <dbReference type="NCBI Taxonomy" id="1041521"/>
    <lineage>
        <taxon>Bacteria</taxon>
        <taxon>Bacillati</taxon>
        <taxon>Bacillota</taxon>
        <taxon>Bacilli</taxon>
        <taxon>Lactobacillales</taxon>
        <taxon>Lactobacillaceae</taxon>
        <taxon>Ligilactobacillus</taxon>
    </lineage>
</organism>
<dbReference type="AlphaFoldDB" id="F7QX24"/>
<protein>
    <submittedName>
        <fullName evidence="1">Uncharacterized protein</fullName>
    </submittedName>
</protein>
<evidence type="ECO:0000313" key="1">
    <source>
        <dbReference type="EMBL" id="EGM49813.1"/>
    </source>
</evidence>
<sequence length="34" mass="3930">MAWVILALGEFVVDLAVAYWIIKKKLITILNNRN</sequence>
<comment type="caution">
    <text evidence="1">The sequence shown here is derived from an EMBL/GenBank/DDBJ whole genome shotgun (WGS) entry which is preliminary data.</text>
</comment>
<name>F7QX24_9LACO</name>
<dbReference type="EMBL" id="AFOI01000009">
    <property type="protein sequence ID" value="EGM49813.1"/>
    <property type="molecule type" value="Genomic_DNA"/>
</dbReference>
<dbReference type="Proteomes" id="UP000003074">
    <property type="component" value="Unassembled WGS sequence"/>
</dbReference>
<reference evidence="1 2" key="1">
    <citation type="journal article" date="2011" name="J. Bacteriol.">
        <title>Genome Sequence of Lactobacillus salivarius GJ-24, a Probiotic Strain Isolated from Healthy Adult Intestine.</title>
        <authorList>
            <person name="Cho Y.J."/>
            <person name="Choi J.K."/>
            <person name="Kim J.H."/>
            <person name="Lim Y.S."/>
            <person name="Ham J.S."/>
            <person name="Kang D.K."/>
            <person name="Chun J."/>
            <person name="Paik H.D."/>
            <person name="Kim G.B."/>
        </authorList>
    </citation>
    <scope>NUCLEOTIDE SEQUENCE [LARGE SCALE GENOMIC DNA]</scope>
    <source>
        <strain evidence="1 2">GJ-24</strain>
    </source>
</reference>
<accession>F7QX24</accession>
<proteinExistence type="predicted"/>
<evidence type="ECO:0000313" key="2">
    <source>
        <dbReference type="Proteomes" id="UP000003074"/>
    </source>
</evidence>
<gene>
    <name evidence="1" type="ORF">LSGJ_01875</name>
</gene>